<accession>A0AAV6NS34</accession>
<name>A0AAV6NS34_9ROSI</name>
<feature type="non-terminal residue" evidence="1">
    <location>
        <position position="1"/>
    </location>
</feature>
<dbReference type="EMBL" id="JAGKQH010000004">
    <property type="protein sequence ID" value="KAG6601162.1"/>
    <property type="molecule type" value="Genomic_DNA"/>
</dbReference>
<comment type="caution">
    <text evidence="1">The sequence shown here is derived from an EMBL/GenBank/DDBJ whole genome shotgun (WGS) entry which is preliminary data.</text>
</comment>
<dbReference type="AlphaFoldDB" id="A0AAV6NS34"/>
<keyword evidence="2" id="KW-1185">Reference proteome</keyword>
<proteinExistence type="predicted"/>
<protein>
    <submittedName>
        <fullName evidence="1">WPP domain-associated protein</fullName>
    </submittedName>
</protein>
<evidence type="ECO:0000313" key="1">
    <source>
        <dbReference type="EMBL" id="KAG6601162.1"/>
    </source>
</evidence>
<dbReference type="Proteomes" id="UP000685013">
    <property type="component" value="Chromosome 4"/>
</dbReference>
<gene>
    <name evidence="1" type="primary">WAP-3</name>
    <name evidence="1" type="ORF">SDJN03_06395</name>
</gene>
<evidence type="ECO:0000313" key="2">
    <source>
        <dbReference type="Proteomes" id="UP000685013"/>
    </source>
</evidence>
<dbReference type="InterPro" id="IPR037490">
    <property type="entry name" value="WAP"/>
</dbReference>
<sequence>MASLRESESLYKKAFIRRCQNLRKAENEVDLLGDQVDILLRLIEKVYLILNQQTPVLQQYSDVSEILRLIKEQVAVLSTPPKKLDTSSDV</sequence>
<dbReference type="PANTHER" id="PTHR33883:SF7">
    <property type="entry name" value="OS04G0521600 PROTEIN"/>
    <property type="match status" value="1"/>
</dbReference>
<organism evidence="1 2">
    <name type="scientific">Cucurbita argyrosperma subsp. sororia</name>
    <dbReference type="NCBI Taxonomy" id="37648"/>
    <lineage>
        <taxon>Eukaryota</taxon>
        <taxon>Viridiplantae</taxon>
        <taxon>Streptophyta</taxon>
        <taxon>Embryophyta</taxon>
        <taxon>Tracheophyta</taxon>
        <taxon>Spermatophyta</taxon>
        <taxon>Magnoliopsida</taxon>
        <taxon>eudicotyledons</taxon>
        <taxon>Gunneridae</taxon>
        <taxon>Pentapetalae</taxon>
        <taxon>rosids</taxon>
        <taxon>fabids</taxon>
        <taxon>Cucurbitales</taxon>
        <taxon>Cucurbitaceae</taxon>
        <taxon>Cucurbiteae</taxon>
        <taxon>Cucurbita</taxon>
    </lineage>
</organism>
<dbReference type="PANTHER" id="PTHR33883">
    <property type="entry name" value="WPP DOMAIN-ASSOCIATED PROTEIN"/>
    <property type="match status" value="1"/>
</dbReference>
<reference evidence="1 2" key="1">
    <citation type="journal article" date="2021" name="Hortic Res">
        <title>The domestication of Cucurbita argyrosperma as revealed by the genome of its wild relative.</title>
        <authorList>
            <person name="Barrera-Redondo J."/>
            <person name="Sanchez-de la Vega G."/>
            <person name="Aguirre-Liguori J.A."/>
            <person name="Castellanos-Morales G."/>
            <person name="Gutierrez-Guerrero Y.T."/>
            <person name="Aguirre-Dugua X."/>
            <person name="Aguirre-Planter E."/>
            <person name="Tenaillon M.I."/>
            <person name="Lira-Saade R."/>
            <person name="Eguiarte L.E."/>
        </authorList>
    </citation>
    <scope>NUCLEOTIDE SEQUENCE [LARGE SCALE GENOMIC DNA]</scope>
    <source>
        <strain evidence="1">JBR-2021</strain>
    </source>
</reference>